<name>A0A8J3AT48_9BURK</name>
<dbReference type="PANTHER" id="PTHR23416">
    <property type="entry name" value="SIALIC ACID SYNTHASE-RELATED"/>
    <property type="match status" value="1"/>
</dbReference>
<gene>
    <name evidence="2" type="ORF">GCM10008066_26800</name>
</gene>
<dbReference type="InterPro" id="IPR051159">
    <property type="entry name" value="Hexapeptide_acetyltransf"/>
</dbReference>
<evidence type="ECO:0000313" key="3">
    <source>
        <dbReference type="Proteomes" id="UP000642180"/>
    </source>
</evidence>
<protein>
    <recommendedName>
        <fullName evidence="1">Methyltransferase domain-containing protein</fullName>
    </recommendedName>
</protein>
<dbReference type="AlphaFoldDB" id="A0A8J3AT48"/>
<dbReference type="InterPro" id="IPR001451">
    <property type="entry name" value="Hexapep"/>
</dbReference>
<accession>A0A8J3AT48</accession>
<dbReference type="Gene3D" id="2.160.10.10">
    <property type="entry name" value="Hexapeptide repeat proteins"/>
    <property type="match status" value="1"/>
</dbReference>
<evidence type="ECO:0000313" key="2">
    <source>
        <dbReference type="EMBL" id="GGI20996.1"/>
    </source>
</evidence>
<sequence length="811" mass="92117">MFEHGTGIPSAIVQHGASKFDWEEFKRLAYEEGQSSWEHLNFTIPESARVYLRTCIPQNTLLLGVEMPAWFKAWSIESNIDYIDLRISPVRFARDFYIAIDTNNPEIYERIQKHAVPEEEIRLEATAMTASTLAQQWALDRQDRYPLDLDDTLIYVGQTSFDAAIIGAPGKHLRCQDFANDLLKLASKPWRKILYKPHPFDDGFSSEERKALEAIMQRPLSICLNNSYQIISSSACTELVSISSGVLQEAEFFGKTTHWLHQPLVPLAWPQDAYQNGRYLQVHFQTILAPSFWHQILAPDQTAPRVPQLPTLTPSYGRELLDTWWDYSKFKLWQRNFWIEAFERSGGGFLRHRVETLEQGLLRNRSTILDCDEGNHTTWPSSAQVQGKITIRGKGNHITIAEGVNFDGLVDVTGHNNQIHIDQDVRLVGKIYIWGSGSTLQIGRNSTFARVDIKCHEGKNITIGTDCMFSYDIEMRTTDGHSLVDIANRQRINPPEDIVIGDHVWVGKGVTILKGTIVASNNMIGASALLNRPYKEEQTVLAGSPAKVIKQAITWQREAKEKFTTAELDAWKLLQTSPPDSSKKPASNCISPSSLVISDEDWFACIATIRSKIEANPQQFGRGDLYQAHETWGIKGQRPTLQRLYEYGLEKWLPAHANVLDIGCNIGMFGLALSEKIKSYYGFDHNQLLIDIARQMANVRGIDNCQFECESFRDFTLRNKENKFNVVFSFAVHVWIGMSIADYAKAVYALLKPGGILIWESNRLDTNDKDFFQNVRHFLNAGFVIQSCGKLKDDNIIERGFYVLAKQEPSQ</sequence>
<dbReference type="PANTHER" id="PTHR23416:SF78">
    <property type="entry name" value="LIPOPOLYSACCHARIDE BIOSYNTHESIS O-ACETYL TRANSFERASE WBBJ-RELATED"/>
    <property type="match status" value="1"/>
</dbReference>
<evidence type="ECO:0000259" key="1">
    <source>
        <dbReference type="Pfam" id="PF13847"/>
    </source>
</evidence>
<reference evidence="3" key="1">
    <citation type="journal article" date="2019" name="Int. J. Syst. Evol. Microbiol.">
        <title>The Global Catalogue of Microorganisms (GCM) 10K type strain sequencing project: providing services to taxonomists for standard genome sequencing and annotation.</title>
        <authorList>
            <consortium name="The Broad Institute Genomics Platform"/>
            <consortium name="The Broad Institute Genome Sequencing Center for Infectious Disease"/>
            <person name="Wu L."/>
            <person name="Ma J."/>
        </authorList>
    </citation>
    <scope>NUCLEOTIDE SEQUENCE [LARGE SCALE GENOMIC DNA]</scope>
    <source>
        <strain evidence="3">CCM 2767</strain>
    </source>
</reference>
<dbReference type="Pfam" id="PF00132">
    <property type="entry name" value="Hexapep"/>
    <property type="match status" value="1"/>
</dbReference>
<organism evidence="2 3">
    <name type="scientific">Oxalicibacterium faecigallinarum</name>
    <dbReference type="NCBI Taxonomy" id="573741"/>
    <lineage>
        <taxon>Bacteria</taxon>
        <taxon>Pseudomonadati</taxon>
        <taxon>Pseudomonadota</taxon>
        <taxon>Betaproteobacteria</taxon>
        <taxon>Burkholderiales</taxon>
        <taxon>Oxalobacteraceae</taxon>
        <taxon>Oxalicibacterium</taxon>
    </lineage>
</organism>
<dbReference type="CDD" id="cd02440">
    <property type="entry name" value="AdoMet_MTases"/>
    <property type="match status" value="1"/>
</dbReference>
<dbReference type="SUPFAM" id="SSF53335">
    <property type="entry name" value="S-adenosyl-L-methionine-dependent methyltransferases"/>
    <property type="match status" value="1"/>
</dbReference>
<dbReference type="Pfam" id="PF13847">
    <property type="entry name" value="Methyltransf_31"/>
    <property type="match status" value="1"/>
</dbReference>
<dbReference type="Gene3D" id="3.40.50.150">
    <property type="entry name" value="Vaccinia Virus protein VP39"/>
    <property type="match status" value="1"/>
</dbReference>
<proteinExistence type="predicted"/>
<dbReference type="CDD" id="cd04647">
    <property type="entry name" value="LbH_MAT_like"/>
    <property type="match status" value="1"/>
</dbReference>
<dbReference type="InterPro" id="IPR011004">
    <property type="entry name" value="Trimer_LpxA-like_sf"/>
</dbReference>
<dbReference type="EMBL" id="BMDI01000003">
    <property type="protein sequence ID" value="GGI20996.1"/>
    <property type="molecule type" value="Genomic_DNA"/>
</dbReference>
<keyword evidence="3" id="KW-1185">Reference proteome</keyword>
<dbReference type="SUPFAM" id="SSF51161">
    <property type="entry name" value="Trimeric LpxA-like enzymes"/>
    <property type="match status" value="1"/>
</dbReference>
<comment type="caution">
    <text evidence="2">The sequence shown here is derived from an EMBL/GenBank/DDBJ whole genome shotgun (WGS) entry which is preliminary data.</text>
</comment>
<dbReference type="InterPro" id="IPR029063">
    <property type="entry name" value="SAM-dependent_MTases_sf"/>
</dbReference>
<feature type="domain" description="Methyltransferase" evidence="1">
    <location>
        <begin position="656"/>
        <end position="767"/>
    </location>
</feature>
<dbReference type="Proteomes" id="UP000642180">
    <property type="component" value="Unassembled WGS sequence"/>
</dbReference>
<dbReference type="InterPro" id="IPR025714">
    <property type="entry name" value="Methyltranfer_dom"/>
</dbReference>